<dbReference type="SUPFAM" id="SSF53474">
    <property type="entry name" value="alpha/beta-Hydrolases"/>
    <property type="match status" value="1"/>
</dbReference>
<dbReference type="InterPro" id="IPR029058">
    <property type="entry name" value="AB_hydrolase_fold"/>
</dbReference>
<organism evidence="1 2">
    <name type="scientific">Enterococcus hirae</name>
    <dbReference type="NCBI Taxonomy" id="1354"/>
    <lineage>
        <taxon>Bacteria</taxon>
        <taxon>Bacillati</taxon>
        <taxon>Bacillota</taxon>
        <taxon>Bacilli</taxon>
        <taxon>Lactobacillales</taxon>
        <taxon>Enterococcaceae</taxon>
        <taxon>Enterococcus</taxon>
    </lineage>
</organism>
<dbReference type="GO" id="GO:0016747">
    <property type="term" value="F:acyltransferase activity, transferring groups other than amino-acyl groups"/>
    <property type="evidence" value="ECO:0007669"/>
    <property type="project" value="TreeGrafter"/>
</dbReference>
<name>A0A7Z9AUC4_ENTHR</name>
<evidence type="ECO:0000313" key="1">
    <source>
        <dbReference type="EMBL" id="VTQ64514.1"/>
    </source>
</evidence>
<evidence type="ECO:0000313" key="2">
    <source>
        <dbReference type="Proteomes" id="UP000352698"/>
    </source>
</evidence>
<reference evidence="1 2" key="1">
    <citation type="submission" date="2019-05" db="EMBL/GenBank/DDBJ databases">
        <authorList>
            <consortium name="Pathogen Informatics"/>
        </authorList>
    </citation>
    <scope>NUCLEOTIDE SEQUENCE [LARGE SCALE GENOMIC DNA]</scope>
    <source>
        <strain evidence="1 2">NCTC12204</strain>
    </source>
</reference>
<dbReference type="Pfam" id="PF00756">
    <property type="entry name" value="Esterase"/>
    <property type="match status" value="1"/>
</dbReference>
<dbReference type="AlphaFoldDB" id="A0A7Z9AUC4"/>
<keyword evidence="1" id="KW-0378">Hydrolase</keyword>
<dbReference type="InterPro" id="IPR050583">
    <property type="entry name" value="Mycobacterial_A85_antigen"/>
</dbReference>
<dbReference type="EMBL" id="CABEEP010000001">
    <property type="protein sequence ID" value="VTQ64514.1"/>
    <property type="molecule type" value="Genomic_DNA"/>
</dbReference>
<proteinExistence type="predicted"/>
<comment type="caution">
    <text evidence="1">The sequence shown here is derived from an EMBL/GenBank/DDBJ whole genome shotgun (WGS) entry which is preliminary data.</text>
</comment>
<protein>
    <submittedName>
        <fullName evidence="1">Esterase</fullName>
        <ecNumber evidence="1">3.2.1.8</ecNumber>
    </submittedName>
</protein>
<dbReference type="RefSeq" id="WP_010737661.1">
    <property type="nucleotide sequence ID" value="NZ_CABEEP010000001.1"/>
</dbReference>
<dbReference type="PANTHER" id="PTHR48098:SF1">
    <property type="entry name" value="DIACYLGLYCEROL ACYLTRANSFERASE_MYCOLYLTRANSFERASE AG85A"/>
    <property type="match status" value="1"/>
</dbReference>
<dbReference type="GO" id="GO:0031176">
    <property type="term" value="F:endo-1,4-beta-xylanase activity"/>
    <property type="evidence" value="ECO:0007669"/>
    <property type="project" value="UniProtKB-EC"/>
</dbReference>
<keyword evidence="1" id="KW-0326">Glycosidase</keyword>
<dbReference type="PANTHER" id="PTHR48098">
    <property type="entry name" value="ENTEROCHELIN ESTERASE-RELATED"/>
    <property type="match status" value="1"/>
</dbReference>
<sequence>MTALFDINFFSKTLNMNTTMKVIVPQRQNHSIGVSQAPESETYKILYLLHGMTDDHTIWLRRSNIERYVSDKNMIVVMPNVHLSWYTDTKYGLNYWKFISEELLQICHEFFPYISSKRTDHLVAGLSMGGYGAIKLAMKRSDYFAYGASLSGALDVVNGLKNNKQQSLTGQPLSDQEKLYWQGIFGNFAQAESENLFTMLEAGLGKEATNYFACCGYQDFLYDHTKAFEKECHKKKYQLITDYSNGSHEWGYWDKQIFKVLDWYEENEKGVENGTSKIK</sequence>
<accession>A0A7Z9AUC4</accession>
<dbReference type="InterPro" id="IPR000801">
    <property type="entry name" value="Esterase-like"/>
</dbReference>
<gene>
    <name evidence="1" type="primary">xynZ</name>
    <name evidence="1" type="ORF">NCTC12204_01526</name>
</gene>
<dbReference type="Proteomes" id="UP000352698">
    <property type="component" value="Unassembled WGS sequence"/>
</dbReference>
<dbReference type="EC" id="3.2.1.8" evidence="1"/>
<dbReference type="Gene3D" id="3.40.50.1820">
    <property type="entry name" value="alpha/beta hydrolase"/>
    <property type="match status" value="1"/>
</dbReference>